<feature type="coiled-coil region" evidence="1">
    <location>
        <begin position="103"/>
        <end position="137"/>
    </location>
</feature>
<keyword evidence="1" id="KW-0175">Coiled coil</keyword>
<comment type="caution">
    <text evidence="2">The sequence shown here is derived from an EMBL/GenBank/DDBJ whole genome shotgun (WGS) entry which is preliminary data.</text>
</comment>
<keyword evidence="3" id="KW-1185">Reference proteome</keyword>
<evidence type="ECO:0000313" key="3">
    <source>
        <dbReference type="Proteomes" id="UP001280121"/>
    </source>
</evidence>
<proteinExistence type="predicted"/>
<dbReference type="AlphaFoldDB" id="A0AAD9TQ02"/>
<evidence type="ECO:0000313" key="2">
    <source>
        <dbReference type="EMBL" id="KAK2639634.1"/>
    </source>
</evidence>
<name>A0AAD9TQ02_9ROSI</name>
<reference evidence="2" key="1">
    <citation type="journal article" date="2023" name="Plant J.">
        <title>Genome sequences and population genomics provide insights into the demographic history, inbreeding, and mutation load of two 'living fossil' tree species of Dipteronia.</title>
        <authorList>
            <person name="Feng Y."/>
            <person name="Comes H.P."/>
            <person name="Chen J."/>
            <person name="Zhu S."/>
            <person name="Lu R."/>
            <person name="Zhang X."/>
            <person name="Li P."/>
            <person name="Qiu J."/>
            <person name="Olsen K.M."/>
            <person name="Qiu Y."/>
        </authorList>
    </citation>
    <scope>NUCLEOTIDE SEQUENCE</scope>
    <source>
        <strain evidence="2">KIB01</strain>
    </source>
</reference>
<dbReference type="EMBL" id="JANJYI010000008">
    <property type="protein sequence ID" value="KAK2639634.1"/>
    <property type="molecule type" value="Genomic_DNA"/>
</dbReference>
<organism evidence="2 3">
    <name type="scientific">Dipteronia dyeriana</name>
    <dbReference type="NCBI Taxonomy" id="168575"/>
    <lineage>
        <taxon>Eukaryota</taxon>
        <taxon>Viridiplantae</taxon>
        <taxon>Streptophyta</taxon>
        <taxon>Embryophyta</taxon>
        <taxon>Tracheophyta</taxon>
        <taxon>Spermatophyta</taxon>
        <taxon>Magnoliopsida</taxon>
        <taxon>eudicotyledons</taxon>
        <taxon>Gunneridae</taxon>
        <taxon>Pentapetalae</taxon>
        <taxon>rosids</taxon>
        <taxon>malvids</taxon>
        <taxon>Sapindales</taxon>
        <taxon>Sapindaceae</taxon>
        <taxon>Hippocastanoideae</taxon>
        <taxon>Acereae</taxon>
        <taxon>Dipteronia</taxon>
    </lineage>
</organism>
<evidence type="ECO:0000256" key="1">
    <source>
        <dbReference type="SAM" id="Coils"/>
    </source>
</evidence>
<sequence>MEEDLTYNRLKYLNLIVPADNRKWRKNNIENFKIKCNCGSGFYHKLHSEDKQLNLITDLIINLGKNLEKDKKEQIIPLAEVILEELKKITSRPSTKTTVKTELLELKSEQNYLRSELKDLRNNIDFLKDSINLLTEKIDKTKPDLSEFPSKTELKELLDTIDNSPKETELQTKVLLEKVTQKIEEQDVKNNLNIEKIMNILING</sequence>
<protein>
    <submittedName>
        <fullName evidence="2">Uncharacterized protein</fullName>
    </submittedName>
</protein>
<gene>
    <name evidence="2" type="ORF">Ddye_027429</name>
</gene>
<dbReference type="Proteomes" id="UP001280121">
    <property type="component" value="Unassembled WGS sequence"/>
</dbReference>
<accession>A0AAD9TQ02</accession>